<dbReference type="EMBL" id="OMOI01000002">
    <property type="protein sequence ID" value="SPF78523.1"/>
    <property type="molecule type" value="Genomic_DNA"/>
</dbReference>
<proteinExistence type="predicted"/>
<dbReference type="Proteomes" id="UP000244911">
    <property type="component" value="Unassembled WGS sequence"/>
</dbReference>
<protein>
    <submittedName>
        <fullName evidence="1">Uncharacterized protein</fullName>
    </submittedName>
</protein>
<reference evidence="1 2" key="1">
    <citation type="submission" date="2018-03" db="EMBL/GenBank/DDBJ databases">
        <authorList>
            <person name="Keele B.F."/>
        </authorList>
    </citation>
    <scope>NUCLEOTIDE SEQUENCE [LARGE SCALE GENOMIC DNA]</scope>
    <source>
        <strain evidence="1 2">CECT 8811</strain>
    </source>
</reference>
<accession>A0A2R8AR33</accession>
<evidence type="ECO:0000313" key="1">
    <source>
        <dbReference type="EMBL" id="SPF78523.1"/>
    </source>
</evidence>
<dbReference type="AlphaFoldDB" id="A0A2R8AR33"/>
<keyword evidence="2" id="KW-1185">Reference proteome</keyword>
<sequence>MNALIAPVTPLASAIADLFVAVQNATRRFMNSECTPTWTDFMKDCNKD</sequence>
<dbReference type="RefSeq" id="WP_181363766.1">
    <property type="nucleotide sequence ID" value="NZ_OMOI01000002.1"/>
</dbReference>
<organism evidence="1 2">
    <name type="scientific">Aliiroseovarius pelagivivens</name>
    <dbReference type="NCBI Taxonomy" id="1639690"/>
    <lineage>
        <taxon>Bacteria</taxon>
        <taxon>Pseudomonadati</taxon>
        <taxon>Pseudomonadota</taxon>
        <taxon>Alphaproteobacteria</taxon>
        <taxon>Rhodobacterales</taxon>
        <taxon>Paracoccaceae</taxon>
        <taxon>Aliiroseovarius</taxon>
    </lineage>
</organism>
<evidence type="ECO:0000313" key="2">
    <source>
        <dbReference type="Proteomes" id="UP000244911"/>
    </source>
</evidence>
<gene>
    <name evidence="1" type="ORF">ALP8811_02450</name>
</gene>
<name>A0A2R8AR33_9RHOB</name>